<reference evidence="2" key="1">
    <citation type="submission" date="2014-09" db="EMBL/GenBank/DDBJ databases">
        <authorList>
            <person name="Magalhaes I.L.F."/>
            <person name="Oliveira U."/>
            <person name="Santos F.R."/>
            <person name="Vidigal T.H.D.A."/>
            <person name="Brescovit A.D."/>
            <person name="Santos A.J."/>
        </authorList>
    </citation>
    <scope>NUCLEOTIDE SEQUENCE</scope>
    <source>
        <tissue evidence="2">Shoot tissue taken approximately 20 cm above the soil surface</tissue>
    </source>
</reference>
<dbReference type="AlphaFoldDB" id="A0A0A9GGK9"/>
<dbReference type="EMBL" id="GBRH01178073">
    <property type="protein sequence ID" value="JAE19823.1"/>
    <property type="molecule type" value="Transcribed_RNA"/>
</dbReference>
<feature type="region of interest" description="Disordered" evidence="1">
    <location>
        <begin position="1"/>
        <end position="73"/>
    </location>
</feature>
<sequence>MQLVRGRRRVGRRHCERGNRSGTEGSRGSGGTAPASRRRGEEPRMQLRSAAGFQAGRRGGGGGRMHWRRRGPI</sequence>
<protein>
    <submittedName>
        <fullName evidence="2">SAR3</fullName>
    </submittedName>
</protein>
<name>A0A0A9GGK9_ARUDO</name>
<evidence type="ECO:0000256" key="1">
    <source>
        <dbReference type="SAM" id="MobiDB-lite"/>
    </source>
</evidence>
<feature type="compositionally biased region" description="Basic residues" evidence="1">
    <location>
        <begin position="1"/>
        <end position="15"/>
    </location>
</feature>
<proteinExistence type="predicted"/>
<accession>A0A0A9GGK9</accession>
<evidence type="ECO:0000313" key="2">
    <source>
        <dbReference type="EMBL" id="JAE19823.1"/>
    </source>
</evidence>
<organism evidence="2">
    <name type="scientific">Arundo donax</name>
    <name type="common">Giant reed</name>
    <name type="synonym">Donax arundinaceus</name>
    <dbReference type="NCBI Taxonomy" id="35708"/>
    <lineage>
        <taxon>Eukaryota</taxon>
        <taxon>Viridiplantae</taxon>
        <taxon>Streptophyta</taxon>
        <taxon>Embryophyta</taxon>
        <taxon>Tracheophyta</taxon>
        <taxon>Spermatophyta</taxon>
        <taxon>Magnoliopsida</taxon>
        <taxon>Liliopsida</taxon>
        <taxon>Poales</taxon>
        <taxon>Poaceae</taxon>
        <taxon>PACMAD clade</taxon>
        <taxon>Arundinoideae</taxon>
        <taxon>Arundineae</taxon>
        <taxon>Arundo</taxon>
    </lineage>
</organism>
<reference evidence="2" key="2">
    <citation type="journal article" date="2015" name="Data Brief">
        <title>Shoot transcriptome of the giant reed, Arundo donax.</title>
        <authorList>
            <person name="Barrero R.A."/>
            <person name="Guerrero F.D."/>
            <person name="Moolhuijzen P."/>
            <person name="Goolsby J.A."/>
            <person name="Tidwell J."/>
            <person name="Bellgard S.E."/>
            <person name="Bellgard M.I."/>
        </authorList>
    </citation>
    <scope>NUCLEOTIDE SEQUENCE</scope>
    <source>
        <tissue evidence="2">Shoot tissue taken approximately 20 cm above the soil surface</tissue>
    </source>
</reference>